<dbReference type="InterPro" id="IPR002509">
    <property type="entry name" value="NODB_dom"/>
</dbReference>
<dbReference type="Gene3D" id="3.20.20.370">
    <property type="entry name" value="Glycoside hydrolase/deacetylase"/>
    <property type="match status" value="1"/>
</dbReference>
<dbReference type="Proteomes" id="UP001606300">
    <property type="component" value="Unassembled WGS sequence"/>
</dbReference>
<dbReference type="CDD" id="cd10917">
    <property type="entry name" value="CE4_NodB_like_6s_7s"/>
    <property type="match status" value="1"/>
</dbReference>
<name>A0ABW7EJM4_9BURK</name>
<sequence>MPAPAERPFSRWPWPPALRASLGLHAAAGMAALAVPGAWPWALGSVALNHVGLTAAGLWPRSRLLGPNVTTLPPTAVQRRQFVLTLDDGPDPEVTPAVLDVLDAAGAKATFFVIAQRAAQQPGLVREIVCRGHDVQNHSLHHRHDFSTRGPQALAQEIGGAQALLADLTGQAPHCFRAPAGLRNPLLDPVLHRLGLHLVSWTRRGFDTRDGDAARVLSRLIGSQARALAAGDILLLHDGHARRTASGRPVLLDVLPGLLSAARDAGLHTTTLREALPARTLP</sequence>
<accession>A0ABW7EJM4</accession>
<keyword evidence="3" id="KW-1185">Reference proteome</keyword>
<dbReference type="PANTHER" id="PTHR10587">
    <property type="entry name" value="GLYCOSYL TRANSFERASE-RELATED"/>
    <property type="match status" value="1"/>
</dbReference>
<dbReference type="PROSITE" id="PS51677">
    <property type="entry name" value="NODB"/>
    <property type="match status" value="1"/>
</dbReference>
<proteinExistence type="predicted"/>
<evidence type="ECO:0000313" key="3">
    <source>
        <dbReference type="Proteomes" id="UP001606300"/>
    </source>
</evidence>
<dbReference type="InterPro" id="IPR050248">
    <property type="entry name" value="Polysacc_deacetylase_ArnD"/>
</dbReference>
<comment type="caution">
    <text evidence="2">The sequence shown here is derived from an EMBL/GenBank/DDBJ whole genome shotgun (WGS) entry which is preliminary data.</text>
</comment>
<evidence type="ECO:0000259" key="1">
    <source>
        <dbReference type="PROSITE" id="PS51677"/>
    </source>
</evidence>
<organism evidence="2 3">
    <name type="scientific">Pelomonas dachongensis</name>
    <dbReference type="NCBI Taxonomy" id="3299029"/>
    <lineage>
        <taxon>Bacteria</taxon>
        <taxon>Pseudomonadati</taxon>
        <taxon>Pseudomonadota</taxon>
        <taxon>Betaproteobacteria</taxon>
        <taxon>Burkholderiales</taxon>
        <taxon>Sphaerotilaceae</taxon>
        <taxon>Roseateles</taxon>
    </lineage>
</organism>
<gene>
    <name evidence="2" type="ORF">ACG02S_03035</name>
</gene>
<dbReference type="InterPro" id="IPR011330">
    <property type="entry name" value="Glyco_hydro/deAcase_b/a-brl"/>
</dbReference>
<dbReference type="EMBL" id="JBIGHY010000001">
    <property type="protein sequence ID" value="MFG6412868.1"/>
    <property type="molecule type" value="Genomic_DNA"/>
</dbReference>
<dbReference type="GO" id="GO:0016787">
    <property type="term" value="F:hydrolase activity"/>
    <property type="evidence" value="ECO:0007669"/>
    <property type="project" value="UniProtKB-KW"/>
</dbReference>
<dbReference type="SUPFAM" id="SSF88713">
    <property type="entry name" value="Glycoside hydrolase/deacetylase"/>
    <property type="match status" value="1"/>
</dbReference>
<keyword evidence="2" id="KW-0378">Hydrolase</keyword>
<protein>
    <submittedName>
        <fullName evidence="2">Polysaccharide deacetylase family protein</fullName>
        <ecNumber evidence="2">3.-.-.-</ecNumber>
    </submittedName>
</protein>
<dbReference type="PANTHER" id="PTHR10587:SF137">
    <property type="entry name" value="4-DEOXY-4-FORMAMIDO-L-ARABINOSE-PHOSPHOUNDECAPRENOL DEFORMYLASE ARND-RELATED"/>
    <property type="match status" value="1"/>
</dbReference>
<feature type="domain" description="NodB homology" evidence="1">
    <location>
        <begin position="80"/>
        <end position="270"/>
    </location>
</feature>
<dbReference type="RefSeq" id="WP_394468965.1">
    <property type="nucleotide sequence ID" value="NZ_JBIGHY010000001.1"/>
</dbReference>
<dbReference type="Pfam" id="PF01522">
    <property type="entry name" value="Polysacc_deac_1"/>
    <property type="match status" value="1"/>
</dbReference>
<evidence type="ECO:0000313" key="2">
    <source>
        <dbReference type="EMBL" id="MFG6412868.1"/>
    </source>
</evidence>
<reference evidence="2 3" key="1">
    <citation type="submission" date="2024-09" db="EMBL/GenBank/DDBJ databases">
        <title>Novel species of the genus Pelomonas and Roseateles isolated from streams.</title>
        <authorList>
            <person name="Lu H."/>
        </authorList>
    </citation>
    <scope>NUCLEOTIDE SEQUENCE [LARGE SCALE GENOMIC DNA]</scope>
    <source>
        <strain evidence="2 3">DC23W</strain>
    </source>
</reference>
<dbReference type="EC" id="3.-.-.-" evidence="2"/>